<feature type="compositionally biased region" description="Low complexity" evidence="1">
    <location>
        <begin position="46"/>
        <end position="58"/>
    </location>
</feature>
<keyword evidence="2" id="KW-0614">Plasmid</keyword>
<name>A0A5K8A2I5_9BACT</name>
<evidence type="ECO:0000256" key="1">
    <source>
        <dbReference type="SAM" id="MobiDB-lite"/>
    </source>
</evidence>
<evidence type="ECO:0000313" key="2">
    <source>
        <dbReference type="EMBL" id="BBO86749.1"/>
    </source>
</evidence>
<organism evidence="2 3">
    <name type="scientific">Desulfosarcina ovata subsp. sediminis</name>
    <dbReference type="NCBI Taxonomy" id="885957"/>
    <lineage>
        <taxon>Bacteria</taxon>
        <taxon>Pseudomonadati</taxon>
        <taxon>Thermodesulfobacteriota</taxon>
        <taxon>Desulfobacteria</taxon>
        <taxon>Desulfobacterales</taxon>
        <taxon>Desulfosarcinaceae</taxon>
        <taxon>Desulfosarcina</taxon>
    </lineage>
</organism>
<geneLocation type="plasmid" evidence="3">
    <name>do28_1 dna</name>
</geneLocation>
<dbReference type="Proteomes" id="UP000425960">
    <property type="component" value="Plasmid Do28_1"/>
</dbReference>
<reference evidence="2 3" key="1">
    <citation type="submission" date="2019-11" db="EMBL/GenBank/DDBJ databases">
        <title>Comparative genomics of hydrocarbon-degrading Desulfosarcina strains.</title>
        <authorList>
            <person name="Watanabe M."/>
            <person name="Kojima H."/>
            <person name="Fukui M."/>
        </authorList>
    </citation>
    <scope>NUCLEOTIDE SEQUENCE [LARGE SCALE GENOMIC DNA]</scope>
    <source>
        <strain evidence="2 3">28bB2T</strain>
        <plasmid evidence="3">do28_1 dna</plasmid>
    </source>
</reference>
<sequence>MIKQSKEQSYGQSAVQKPKNLIKTKCSDIYKVSMQKNSLKNRYENGQSSGHSGGQSVK</sequence>
<gene>
    <name evidence="2" type="ORF">DSCO28_73150</name>
</gene>
<dbReference type="AlphaFoldDB" id="A0A5K8A2I5"/>
<feature type="region of interest" description="Disordered" evidence="1">
    <location>
        <begin position="38"/>
        <end position="58"/>
    </location>
</feature>
<proteinExistence type="predicted"/>
<accession>A0A5K8A2I5</accession>
<protein>
    <submittedName>
        <fullName evidence="2">Uncharacterized protein</fullName>
    </submittedName>
</protein>
<evidence type="ECO:0000313" key="3">
    <source>
        <dbReference type="Proteomes" id="UP000425960"/>
    </source>
</evidence>
<dbReference type="EMBL" id="AP021877">
    <property type="protein sequence ID" value="BBO86749.1"/>
    <property type="molecule type" value="Genomic_DNA"/>
</dbReference>
<dbReference type="KEGG" id="dov:DSCO28_73150"/>